<accession>A0ABT6AUM9</accession>
<gene>
    <name evidence="2" type="ORF">P3W85_21030</name>
</gene>
<dbReference type="EMBL" id="JARJLM010000355">
    <property type="protein sequence ID" value="MDF3835421.1"/>
    <property type="molecule type" value="Genomic_DNA"/>
</dbReference>
<reference evidence="2 3" key="1">
    <citation type="submission" date="2023-03" db="EMBL/GenBank/DDBJ databases">
        <title>Draft assemblies of triclosan tolerant bacteria isolated from returned activated sludge.</title>
        <authorList>
            <person name="Van Hamelsveld S."/>
        </authorList>
    </citation>
    <scope>NUCLEOTIDE SEQUENCE [LARGE SCALE GENOMIC DNA]</scope>
    <source>
        <strain evidence="2 3">GW210010_S58</strain>
    </source>
</reference>
<keyword evidence="3" id="KW-1185">Reference proteome</keyword>
<keyword evidence="1" id="KW-0732">Signal</keyword>
<dbReference type="RefSeq" id="WP_276266217.1">
    <property type="nucleotide sequence ID" value="NZ_JARJLM010000355.1"/>
</dbReference>
<evidence type="ECO:0000256" key="1">
    <source>
        <dbReference type="SAM" id="SignalP"/>
    </source>
</evidence>
<comment type="caution">
    <text evidence="2">The sequence shown here is derived from an EMBL/GenBank/DDBJ whole genome shotgun (WGS) entry which is preliminary data.</text>
</comment>
<evidence type="ECO:0008006" key="4">
    <source>
        <dbReference type="Google" id="ProtNLM"/>
    </source>
</evidence>
<proteinExistence type="predicted"/>
<feature type="chain" id="PRO_5046076186" description="Lipoprotein transmembrane" evidence="1">
    <location>
        <begin position="21"/>
        <end position="171"/>
    </location>
</feature>
<sequence>MQARLAGLVCAAIFAVCACASLQPEQTGNRLIGSPESSVRDTFGAPSERYRLANGATRWIYSRQPLGFYVYAADFDAGGKLTGFRQMLTENEIYKAQVGVWTKRDIEERFGKPRDPIQYYPLMKREAWSYRLYRDGYLPAHFSCYFDDSGVLQQTMIIVDPLGGGGHGRVR</sequence>
<organism evidence="2 3">
    <name type="scientific">Cupriavidus basilensis</name>
    <dbReference type="NCBI Taxonomy" id="68895"/>
    <lineage>
        <taxon>Bacteria</taxon>
        <taxon>Pseudomonadati</taxon>
        <taxon>Pseudomonadota</taxon>
        <taxon>Betaproteobacteria</taxon>
        <taxon>Burkholderiales</taxon>
        <taxon>Burkholderiaceae</taxon>
        <taxon>Cupriavidus</taxon>
    </lineage>
</organism>
<feature type="signal peptide" evidence="1">
    <location>
        <begin position="1"/>
        <end position="20"/>
    </location>
</feature>
<name>A0ABT6AUM9_9BURK</name>
<evidence type="ECO:0000313" key="3">
    <source>
        <dbReference type="Proteomes" id="UP001216674"/>
    </source>
</evidence>
<evidence type="ECO:0000313" key="2">
    <source>
        <dbReference type="EMBL" id="MDF3835421.1"/>
    </source>
</evidence>
<dbReference type="PROSITE" id="PS51257">
    <property type="entry name" value="PROKAR_LIPOPROTEIN"/>
    <property type="match status" value="1"/>
</dbReference>
<protein>
    <recommendedName>
        <fullName evidence="4">Lipoprotein transmembrane</fullName>
    </recommendedName>
</protein>
<dbReference type="Proteomes" id="UP001216674">
    <property type="component" value="Unassembled WGS sequence"/>
</dbReference>